<sequence>MVAITDVRASNATIKTSQSPGRVSVFVGATSGIGQGTLRQLAKSSVRPKAYIVGRSKKAATAQLEELRRLNPEGEFIFIETDITLIKNVDTACEEIKSKEERVDLLFMSPGYLGLHGRLETSEGIDIPMTLRYYSRLRFVYNLLPQLKRSDSGRVVAILAAGKESAIDINDLEVRKEFSMMKAAAVGTTQTTLAFEELAKGNPDIAFVHKFPGLVATNSIGRMLSSATGLLRFPATVARIVLLPILKLFASSVDEAGERGLFVATSARYPPARPNQPGVPLPQGLQVAQASVTEDGRGNGVYRLSEVDDGIVTDDVLGPYRADGTATKNWETTLAIWERALGRN</sequence>
<dbReference type="InterPro" id="IPR052228">
    <property type="entry name" value="Sec_Metab_Biosynth_Oxidored"/>
</dbReference>
<protein>
    <submittedName>
        <fullName evidence="2">Uncharacterized protein</fullName>
    </submittedName>
</protein>
<evidence type="ECO:0000313" key="2">
    <source>
        <dbReference type="EMBL" id="KAL3425594.1"/>
    </source>
</evidence>
<name>A0ABR4PQE4_9HELO</name>
<dbReference type="EMBL" id="JBFCZG010000002">
    <property type="protein sequence ID" value="KAL3425594.1"/>
    <property type="molecule type" value="Genomic_DNA"/>
</dbReference>
<dbReference type="Proteomes" id="UP001629113">
    <property type="component" value="Unassembled WGS sequence"/>
</dbReference>
<dbReference type="Gene3D" id="3.40.50.720">
    <property type="entry name" value="NAD(P)-binding Rossmann-like Domain"/>
    <property type="match status" value="1"/>
</dbReference>
<keyword evidence="3" id="KW-1185">Reference proteome</keyword>
<comment type="caution">
    <text evidence="2">The sequence shown here is derived from an EMBL/GenBank/DDBJ whole genome shotgun (WGS) entry which is preliminary data.</text>
</comment>
<dbReference type="SUPFAM" id="SSF51735">
    <property type="entry name" value="NAD(P)-binding Rossmann-fold domains"/>
    <property type="match status" value="1"/>
</dbReference>
<accession>A0ABR4PQE4</accession>
<dbReference type="InterPro" id="IPR036291">
    <property type="entry name" value="NAD(P)-bd_dom_sf"/>
</dbReference>
<proteinExistence type="predicted"/>
<dbReference type="PANTHER" id="PTHR47534">
    <property type="entry name" value="YALI0E05731P"/>
    <property type="match status" value="1"/>
</dbReference>
<evidence type="ECO:0000256" key="1">
    <source>
        <dbReference type="ARBA" id="ARBA00023002"/>
    </source>
</evidence>
<dbReference type="PANTHER" id="PTHR47534:SF3">
    <property type="entry name" value="ALCOHOL DEHYDROGENASE-LIKE C-TERMINAL DOMAIN-CONTAINING PROTEIN"/>
    <property type="match status" value="1"/>
</dbReference>
<keyword evidence="1" id="KW-0560">Oxidoreductase</keyword>
<gene>
    <name evidence="2" type="ORF">PVAG01_02385</name>
</gene>
<evidence type="ECO:0000313" key="3">
    <source>
        <dbReference type="Proteomes" id="UP001629113"/>
    </source>
</evidence>
<dbReference type="Pfam" id="PF00106">
    <property type="entry name" value="adh_short"/>
    <property type="match status" value="1"/>
</dbReference>
<organism evidence="2 3">
    <name type="scientific">Phlyctema vagabunda</name>
    <dbReference type="NCBI Taxonomy" id="108571"/>
    <lineage>
        <taxon>Eukaryota</taxon>
        <taxon>Fungi</taxon>
        <taxon>Dikarya</taxon>
        <taxon>Ascomycota</taxon>
        <taxon>Pezizomycotina</taxon>
        <taxon>Leotiomycetes</taxon>
        <taxon>Helotiales</taxon>
        <taxon>Dermateaceae</taxon>
        <taxon>Phlyctema</taxon>
    </lineage>
</organism>
<reference evidence="2 3" key="1">
    <citation type="submission" date="2024-06" db="EMBL/GenBank/DDBJ databases">
        <title>Complete genome of Phlyctema vagabunda strain 19-DSS-EL-015.</title>
        <authorList>
            <person name="Fiorenzani C."/>
        </authorList>
    </citation>
    <scope>NUCLEOTIDE SEQUENCE [LARGE SCALE GENOMIC DNA]</scope>
    <source>
        <strain evidence="2 3">19-DSS-EL-015</strain>
    </source>
</reference>
<dbReference type="InterPro" id="IPR002347">
    <property type="entry name" value="SDR_fam"/>
</dbReference>